<dbReference type="AlphaFoldDB" id="A0A381WKN0"/>
<name>A0A381WKN0_9ZZZZ</name>
<evidence type="ECO:0000313" key="1">
    <source>
        <dbReference type="EMBL" id="SVA52453.1"/>
    </source>
</evidence>
<reference evidence="1" key="1">
    <citation type="submission" date="2018-05" db="EMBL/GenBank/DDBJ databases">
        <authorList>
            <person name="Lanie J.A."/>
            <person name="Ng W.-L."/>
            <person name="Kazmierczak K.M."/>
            <person name="Andrzejewski T.M."/>
            <person name="Davidsen T.M."/>
            <person name="Wayne K.J."/>
            <person name="Tettelin H."/>
            <person name="Glass J.I."/>
            <person name="Rusch D."/>
            <person name="Podicherti R."/>
            <person name="Tsui H.-C.T."/>
            <person name="Winkler M.E."/>
        </authorList>
    </citation>
    <scope>NUCLEOTIDE SEQUENCE</scope>
</reference>
<proteinExistence type="predicted"/>
<organism evidence="1">
    <name type="scientific">marine metagenome</name>
    <dbReference type="NCBI Taxonomy" id="408172"/>
    <lineage>
        <taxon>unclassified sequences</taxon>
        <taxon>metagenomes</taxon>
        <taxon>ecological metagenomes</taxon>
    </lineage>
</organism>
<accession>A0A381WKN0</accession>
<gene>
    <name evidence="1" type="ORF">METZ01_LOCUS105307</name>
</gene>
<protein>
    <submittedName>
        <fullName evidence="1">Uncharacterized protein</fullName>
    </submittedName>
</protein>
<feature type="non-terminal residue" evidence="1">
    <location>
        <position position="166"/>
    </location>
</feature>
<sequence>MKNREGYEIYASIPLTMPLEEREIFTDICREKNILTITAINEKTRVKKLREKKFQLIIVGNVGKIERIAGPSALTVMVYHGIGLKQTYYHDIVDRINLRAVESEDRYEILQEQGQTNLILTGYSKCDPLIEYDKSQVDILKQLGLDPKKKTVLYAPSFYPSSIEKL</sequence>
<dbReference type="EMBL" id="UINC01011951">
    <property type="protein sequence ID" value="SVA52453.1"/>
    <property type="molecule type" value="Genomic_DNA"/>
</dbReference>